<sequence length="92" mass="10096">MIDTGTLWYLSSPRRIRLRGDTGRGTSRLTCRPQPRSITCHAGTSWVVPTTAHSISRLGPSCSVRNWSVLTSRLLPSVSKFKFTAPSSFSTG</sequence>
<dbReference type="Proteomes" id="UP001320706">
    <property type="component" value="Unassembled WGS sequence"/>
</dbReference>
<evidence type="ECO:0000313" key="2">
    <source>
        <dbReference type="Proteomes" id="UP001320706"/>
    </source>
</evidence>
<proteinExistence type="predicted"/>
<dbReference type="EMBL" id="JAMKPW020000042">
    <property type="protein sequence ID" value="KAK8195840.1"/>
    <property type="molecule type" value="Genomic_DNA"/>
</dbReference>
<keyword evidence="2" id="KW-1185">Reference proteome</keyword>
<organism evidence="1 2">
    <name type="scientific">Zalaria obscura</name>
    <dbReference type="NCBI Taxonomy" id="2024903"/>
    <lineage>
        <taxon>Eukaryota</taxon>
        <taxon>Fungi</taxon>
        <taxon>Dikarya</taxon>
        <taxon>Ascomycota</taxon>
        <taxon>Pezizomycotina</taxon>
        <taxon>Dothideomycetes</taxon>
        <taxon>Dothideomycetidae</taxon>
        <taxon>Dothideales</taxon>
        <taxon>Zalariaceae</taxon>
        <taxon>Zalaria</taxon>
    </lineage>
</organism>
<gene>
    <name evidence="1" type="ORF">M8818_006991</name>
</gene>
<comment type="caution">
    <text evidence="1">The sequence shown here is derived from an EMBL/GenBank/DDBJ whole genome shotgun (WGS) entry which is preliminary data.</text>
</comment>
<accession>A0ACC3S3Q7</accession>
<name>A0ACC3S3Q7_9PEZI</name>
<evidence type="ECO:0000313" key="1">
    <source>
        <dbReference type="EMBL" id="KAK8195840.1"/>
    </source>
</evidence>
<reference evidence="1" key="1">
    <citation type="submission" date="2024-02" db="EMBL/GenBank/DDBJ databases">
        <title>Metagenome Assembled Genome of Zalaria obscura JY119.</title>
        <authorList>
            <person name="Vighnesh L."/>
            <person name="Jagadeeshwari U."/>
            <person name="Venkata Ramana C."/>
            <person name="Sasikala C."/>
        </authorList>
    </citation>
    <scope>NUCLEOTIDE SEQUENCE</scope>
    <source>
        <strain evidence="1">JY119</strain>
    </source>
</reference>
<protein>
    <submittedName>
        <fullName evidence="1">Uncharacterized protein</fullName>
    </submittedName>
</protein>